<evidence type="ECO:0000313" key="10">
    <source>
        <dbReference type="Proteomes" id="UP000762676"/>
    </source>
</evidence>
<dbReference type="InterPro" id="IPR001519">
    <property type="entry name" value="Ferritin"/>
</dbReference>
<protein>
    <recommendedName>
        <fullName evidence="7">Ferritin</fullName>
        <ecNumber evidence="7">1.16.3.1</ecNumber>
    </recommendedName>
</protein>
<dbReference type="InterPro" id="IPR012347">
    <property type="entry name" value="Ferritin-like"/>
</dbReference>
<feature type="domain" description="Ferritin-like diiron" evidence="8">
    <location>
        <begin position="1"/>
        <end position="145"/>
    </location>
</feature>
<dbReference type="GO" id="GO:0008199">
    <property type="term" value="F:ferric iron binding"/>
    <property type="evidence" value="ECO:0007669"/>
    <property type="project" value="InterPro"/>
</dbReference>
<feature type="binding site" evidence="6">
    <location>
        <position position="50"/>
    </location>
    <ligand>
        <name>Fe cation</name>
        <dbReference type="ChEBI" id="CHEBI:24875"/>
        <label>1</label>
    </ligand>
</feature>
<evidence type="ECO:0000256" key="5">
    <source>
        <dbReference type="ARBA" id="ARBA00023004"/>
    </source>
</evidence>
<dbReference type="GO" id="GO:0005737">
    <property type="term" value="C:cytoplasm"/>
    <property type="evidence" value="ECO:0007669"/>
    <property type="project" value="TreeGrafter"/>
</dbReference>
<comment type="function">
    <text evidence="7">Stores iron in a soluble, non-toxic, readily available form. Important for iron homeostasis. Iron is taken up in the ferrous form and deposited as ferric hydroxides after oxidation.</text>
</comment>
<dbReference type="PANTHER" id="PTHR11431:SF127">
    <property type="entry name" value="BACTERIAL NON-HEME FERRITIN"/>
    <property type="match status" value="1"/>
</dbReference>
<dbReference type="GO" id="GO:0008198">
    <property type="term" value="F:ferrous iron binding"/>
    <property type="evidence" value="ECO:0007669"/>
    <property type="project" value="TreeGrafter"/>
</dbReference>
<dbReference type="GO" id="GO:0006879">
    <property type="term" value="P:intracellular iron ion homeostasis"/>
    <property type="evidence" value="ECO:0007669"/>
    <property type="project" value="UniProtKB-KW"/>
</dbReference>
<evidence type="ECO:0000256" key="4">
    <source>
        <dbReference type="ARBA" id="ARBA00023002"/>
    </source>
</evidence>
<dbReference type="FunFam" id="1.20.1260.10:FF:000001">
    <property type="entry name" value="Non-heme ferritin"/>
    <property type="match status" value="1"/>
</dbReference>
<evidence type="ECO:0000256" key="7">
    <source>
        <dbReference type="RuleBase" id="RU361145"/>
    </source>
</evidence>
<dbReference type="GO" id="GO:0042802">
    <property type="term" value="F:identical protein binding"/>
    <property type="evidence" value="ECO:0007669"/>
    <property type="project" value="UniProtKB-ARBA"/>
</dbReference>
<dbReference type="EC" id="1.16.3.1" evidence="7"/>
<organism evidence="9 10">
    <name type="scientific">Elysia marginata</name>
    <dbReference type="NCBI Taxonomy" id="1093978"/>
    <lineage>
        <taxon>Eukaryota</taxon>
        <taxon>Metazoa</taxon>
        <taxon>Spiralia</taxon>
        <taxon>Lophotrochozoa</taxon>
        <taxon>Mollusca</taxon>
        <taxon>Gastropoda</taxon>
        <taxon>Heterobranchia</taxon>
        <taxon>Euthyneura</taxon>
        <taxon>Panpulmonata</taxon>
        <taxon>Sacoglossa</taxon>
        <taxon>Placobranchoidea</taxon>
        <taxon>Plakobranchidae</taxon>
        <taxon>Elysia</taxon>
    </lineage>
</organism>
<dbReference type="CDD" id="cd01055">
    <property type="entry name" value="Nonheme_Ferritin"/>
    <property type="match status" value="1"/>
</dbReference>
<keyword evidence="10" id="KW-1185">Reference proteome</keyword>
<gene>
    <name evidence="9" type="ORF">ElyMa_002325600</name>
</gene>
<comment type="caution">
    <text evidence="9">The sequence shown here is derived from an EMBL/GenBank/DDBJ whole genome shotgun (WGS) entry which is preliminary data.</text>
</comment>
<dbReference type="InterPro" id="IPR008331">
    <property type="entry name" value="Ferritin_DPS_dom"/>
</dbReference>
<dbReference type="Proteomes" id="UP000762676">
    <property type="component" value="Unassembled WGS sequence"/>
</dbReference>
<feature type="binding site" evidence="6">
    <location>
        <position position="17"/>
    </location>
    <ligand>
        <name>Fe cation</name>
        <dbReference type="ChEBI" id="CHEBI:24875"/>
        <label>1</label>
    </ligand>
</feature>
<feature type="binding site" evidence="6">
    <location>
        <position position="127"/>
    </location>
    <ligand>
        <name>Fe cation</name>
        <dbReference type="ChEBI" id="CHEBI:24875"/>
        <label>1</label>
    </ligand>
</feature>
<keyword evidence="5 6" id="KW-0408">Iron</keyword>
<comment type="similarity">
    <text evidence="1 7">Belongs to the ferritin family.</text>
</comment>
<dbReference type="SUPFAM" id="SSF47240">
    <property type="entry name" value="Ferritin-like"/>
    <property type="match status" value="1"/>
</dbReference>
<dbReference type="Pfam" id="PF00210">
    <property type="entry name" value="Ferritin"/>
    <property type="match status" value="1"/>
</dbReference>
<name>A0AAV4G5H2_9GAST</name>
<feature type="binding site" evidence="6">
    <location>
        <position position="53"/>
    </location>
    <ligand>
        <name>Fe cation</name>
        <dbReference type="ChEBI" id="CHEBI:24875"/>
        <label>1</label>
    </ligand>
</feature>
<dbReference type="InterPro" id="IPR009078">
    <property type="entry name" value="Ferritin-like_SF"/>
</dbReference>
<keyword evidence="2 7" id="KW-0409">Iron storage</keyword>
<evidence type="ECO:0000259" key="8">
    <source>
        <dbReference type="PROSITE" id="PS50905"/>
    </source>
</evidence>
<dbReference type="GO" id="GO:0004322">
    <property type="term" value="F:ferroxidase activity"/>
    <property type="evidence" value="ECO:0007669"/>
    <property type="project" value="UniProtKB-EC"/>
</dbReference>
<evidence type="ECO:0000313" key="9">
    <source>
        <dbReference type="EMBL" id="GFR80803.1"/>
    </source>
</evidence>
<dbReference type="PANTHER" id="PTHR11431">
    <property type="entry name" value="FERRITIN"/>
    <property type="match status" value="1"/>
</dbReference>
<dbReference type="InterPro" id="IPR009040">
    <property type="entry name" value="Ferritin-like_diiron"/>
</dbReference>
<dbReference type="AlphaFoldDB" id="A0AAV4G5H2"/>
<dbReference type="EMBL" id="BMAT01004790">
    <property type="protein sequence ID" value="GFR80803.1"/>
    <property type="molecule type" value="Genomic_DNA"/>
</dbReference>
<keyword evidence="3 6" id="KW-0479">Metal-binding</keyword>
<reference evidence="9 10" key="1">
    <citation type="journal article" date="2021" name="Elife">
        <title>Chloroplast acquisition without the gene transfer in kleptoplastic sea slugs, Plakobranchus ocellatus.</title>
        <authorList>
            <person name="Maeda T."/>
            <person name="Takahashi S."/>
            <person name="Yoshida T."/>
            <person name="Shimamura S."/>
            <person name="Takaki Y."/>
            <person name="Nagai Y."/>
            <person name="Toyoda A."/>
            <person name="Suzuki Y."/>
            <person name="Arimoto A."/>
            <person name="Ishii H."/>
            <person name="Satoh N."/>
            <person name="Nishiyama T."/>
            <person name="Hasebe M."/>
            <person name="Maruyama T."/>
            <person name="Minagawa J."/>
            <person name="Obokata J."/>
            <person name="Shigenobu S."/>
        </authorList>
    </citation>
    <scope>NUCLEOTIDE SEQUENCE [LARGE SCALE GENOMIC DNA]</scope>
</reference>
<dbReference type="InterPro" id="IPR041719">
    <property type="entry name" value="Ferritin_prok"/>
</dbReference>
<accession>A0AAV4G5H2</accession>
<keyword evidence="4 7" id="KW-0560">Oxidoreductase</keyword>
<evidence type="ECO:0000256" key="6">
    <source>
        <dbReference type="PIRSR" id="PIRSR601519-1"/>
    </source>
</evidence>
<sequence>MIEKNILGSLCDQIKLEGIASMQYLAFASWAESEGLNGVATFFYSHAAEENGHMIKLIKFVNERGELAKIPTLEGFETDFKDLGRVLKLFLESEQEVTQHVNKITSQCLEKKDYITHNFMQWYVAEQMEEESLAQDVIDKFNLIDGNNGALYLFDRDIMSIGGHGKGE</sequence>
<evidence type="ECO:0000256" key="1">
    <source>
        <dbReference type="ARBA" id="ARBA00007513"/>
    </source>
</evidence>
<feature type="binding site" evidence="6">
    <location>
        <position position="94"/>
    </location>
    <ligand>
        <name>Fe cation</name>
        <dbReference type="ChEBI" id="CHEBI:24875"/>
        <label>1</label>
    </ligand>
</feature>
<dbReference type="GO" id="GO:0006826">
    <property type="term" value="P:iron ion transport"/>
    <property type="evidence" value="ECO:0007669"/>
    <property type="project" value="InterPro"/>
</dbReference>
<dbReference type="Gene3D" id="1.20.1260.10">
    <property type="match status" value="1"/>
</dbReference>
<evidence type="ECO:0000256" key="2">
    <source>
        <dbReference type="ARBA" id="ARBA00022434"/>
    </source>
</evidence>
<dbReference type="PROSITE" id="PS50905">
    <property type="entry name" value="FERRITIN_LIKE"/>
    <property type="match status" value="1"/>
</dbReference>
<proteinExistence type="inferred from homology"/>
<evidence type="ECO:0000256" key="3">
    <source>
        <dbReference type="ARBA" id="ARBA00022723"/>
    </source>
</evidence>
<comment type="catalytic activity">
    <reaction evidence="7">
        <text>4 Fe(2+) + O2 + 4 H(+) = 4 Fe(3+) + 2 H2O</text>
        <dbReference type="Rhea" id="RHEA:11148"/>
        <dbReference type="ChEBI" id="CHEBI:15377"/>
        <dbReference type="ChEBI" id="CHEBI:15378"/>
        <dbReference type="ChEBI" id="CHEBI:15379"/>
        <dbReference type="ChEBI" id="CHEBI:29033"/>
        <dbReference type="ChEBI" id="CHEBI:29034"/>
        <dbReference type="EC" id="1.16.3.1"/>
    </reaction>
</comment>